<proteinExistence type="predicted"/>
<dbReference type="Proteomes" id="UP000326924">
    <property type="component" value="Unassembled WGS sequence"/>
</dbReference>
<name>A0A5J5EGI9_9PEZI</name>
<dbReference type="InParanoid" id="A0A5J5EGI9"/>
<dbReference type="EMBL" id="VXIS01000307">
    <property type="protein sequence ID" value="KAA8894822.1"/>
    <property type="molecule type" value="Genomic_DNA"/>
</dbReference>
<dbReference type="AlphaFoldDB" id="A0A5J5EGI9"/>
<sequence>MEMTAAAAFRPSLTATWQWGKETMVLLLLLLMTFWSRWQASIGARSCQNAKRNSRRWRVKRPPYWRNITVGNG</sequence>
<accession>A0A5J5EGI9</accession>
<protein>
    <submittedName>
        <fullName evidence="1">Uncharacterized protein</fullName>
    </submittedName>
</protein>
<organism evidence="1 2">
    <name type="scientific">Sphaerosporella brunnea</name>
    <dbReference type="NCBI Taxonomy" id="1250544"/>
    <lineage>
        <taxon>Eukaryota</taxon>
        <taxon>Fungi</taxon>
        <taxon>Dikarya</taxon>
        <taxon>Ascomycota</taxon>
        <taxon>Pezizomycotina</taxon>
        <taxon>Pezizomycetes</taxon>
        <taxon>Pezizales</taxon>
        <taxon>Pyronemataceae</taxon>
        <taxon>Sphaerosporella</taxon>
    </lineage>
</organism>
<keyword evidence="2" id="KW-1185">Reference proteome</keyword>
<evidence type="ECO:0000313" key="2">
    <source>
        <dbReference type="Proteomes" id="UP000326924"/>
    </source>
</evidence>
<evidence type="ECO:0000313" key="1">
    <source>
        <dbReference type="EMBL" id="KAA8894822.1"/>
    </source>
</evidence>
<gene>
    <name evidence="1" type="ORF">FN846DRAFT_972472</name>
</gene>
<comment type="caution">
    <text evidence="1">The sequence shown here is derived from an EMBL/GenBank/DDBJ whole genome shotgun (WGS) entry which is preliminary data.</text>
</comment>
<reference evidence="1 2" key="1">
    <citation type="submission" date="2019-09" db="EMBL/GenBank/DDBJ databases">
        <title>Draft genome of the ectomycorrhizal ascomycete Sphaerosporella brunnea.</title>
        <authorList>
            <consortium name="DOE Joint Genome Institute"/>
            <person name="Benucci G.M."/>
            <person name="Marozzi G."/>
            <person name="Antonielli L."/>
            <person name="Sanchez S."/>
            <person name="Marco P."/>
            <person name="Wang X."/>
            <person name="Falini L.B."/>
            <person name="Barry K."/>
            <person name="Haridas S."/>
            <person name="Lipzen A."/>
            <person name="Labutti K."/>
            <person name="Grigoriev I.V."/>
            <person name="Murat C."/>
            <person name="Martin F."/>
            <person name="Albertini E."/>
            <person name="Donnini D."/>
            <person name="Bonito G."/>
        </authorList>
    </citation>
    <scope>NUCLEOTIDE SEQUENCE [LARGE SCALE GENOMIC DNA]</scope>
    <source>
        <strain evidence="1 2">Sb_GMNB300</strain>
    </source>
</reference>